<dbReference type="AlphaFoldDB" id="A0AAE0HA57"/>
<dbReference type="EMBL" id="JAUEPN010000007">
    <property type="protein sequence ID" value="KAK3292765.1"/>
    <property type="molecule type" value="Genomic_DNA"/>
</dbReference>
<sequence length="442" mass="47576">MAVEPRVSGGGGVACSLGSGRDPTTDNVILHVSTDLLLQYTTMESMGHWLNFTAASLTSKHTQAAVISGPRTIKPRQWRPVTIDYRPCNPAAAADRAWTPSISLYQVTVLRGFHLQQHLAAPCVMLAKSGERGEPRPSAASILASIATLHIGMWFLRPLKLARALLALSAAKASRRSACMGKKMRVKPPRVLRWGPADENPVNTRLAQVGEIEAEKIGETGVRSSGIWLGAWTRRYGRCIKEFRNPAPLGPGELPLETSMILPEEFEAPAKCPSKRQSGEAGNLQAPVAPTSGRSVISSPPGELVALGGSSQKGPFLTLESIVDLGQLSHDRNRPIATEQFEHGDGMENGLLPLHGTSKASMMLRRSFSRPLSAPVDPRKPGSCLAQGPEALASQPRASSFLSPSLDLRTPRQQSGYYGGLDTTKRGYATLVDAIQDQNIYK</sequence>
<keyword evidence="3" id="KW-1185">Reference proteome</keyword>
<name>A0AAE0HA57_9PEZI</name>
<evidence type="ECO:0000256" key="1">
    <source>
        <dbReference type="SAM" id="MobiDB-lite"/>
    </source>
</evidence>
<dbReference type="GeneID" id="87843083"/>
<accession>A0AAE0HA57</accession>
<gene>
    <name evidence="2" type="ORF">B0H64DRAFT_435447</name>
</gene>
<organism evidence="2 3">
    <name type="scientific">Chaetomium fimeti</name>
    <dbReference type="NCBI Taxonomy" id="1854472"/>
    <lineage>
        <taxon>Eukaryota</taxon>
        <taxon>Fungi</taxon>
        <taxon>Dikarya</taxon>
        <taxon>Ascomycota</taxon>
        <taxon>Pezizomycotina</taxon>
        <taxon>Sordariomycetes</taxon>
        <taxon>Sordariomycetidae</taxon>
        <taxon>Sordariales</taxon>
        <taxon>Chaetomiaceae</taxon>
        <taxon>Chaetomium</taxon>
    </lineage>
</organism>
<feature type="region of interest" description="Disordered" evidence="1">
    <location>
        <begin position="272"/>
        <end position="296"/>
    </location>
</feature>
<evidence type="ECO:0000313" key="3">
    <source>
        <dbReference type="Proteomes" id="UP001278766"/>
    </source>
</evidence>
<protein>
    <submittedName>
        <fullName evidence="2">Uncharacterized protein</fullName>
    </submittedName>
</protein>
<reference evidence="2" key="2">
    <citation type="submission" date="2023-06" db="EMBL/GenBank/DDBJ databases">
        <authorList>
            <consortium name="Lawrence Berkeley National Laboratory"/>
            <person name="Haridas S."/>
            <person name="Hensen N."/>
            <person name="Bonometti L."/>
            <person name="Westerberg I."/>
            <person name="Brannstrom I.O."/>
            <person name="Guillou S."/>
            <person name="Cros-Aarteil S."/>
            <person name="Calhoun S."/>
            <person name="Kuo A."/>
            <person name="Mondo S."/>
            <person name="Pangilinan J."/>
            <person name="Riley R."/>
            <person name="Labutti K."/>
            <person name="Andreopoulos B."/>
            <person name="Lipzen A."/>
            <person name="Chen C."/>
            <person name="Yanf M."/>
            <person name="Daum C."/>
            <person name="Ng V."/>
            <person name="Clum A."/>
            <person name="Steindorff A."/>
            <person name="Ohm R."/>
            <person name="Martin F."/>
            <person name="Silar P."/>
            <person name="Natvig D."/>
            <person name="Lalanne C."/>
            <person name="Gautier V."/>
            <person name="Ament-Velasquez S.L."/>
            <person name="Kruys A."/>
            <person name="Hutchinson M.I."/>
            <person name="Powell A.J."/>
            <person name="Barry K."/>
            <person name="Miller A.N."/>
            <person name="Grigoriev I.V."/>
            <person name="Debuchy R."/>
            <person name="Gladieux P."/>
            <person name="Thoren M.H."/>
            <person name="Johannesson H."/>
        </authorList>
    </citation>
    <scope>NUCLEOTIDE SEQUENCE</scope>
    <source>
        <strain evidence="2">CBS 168.71</strain>
    </source>
</reference>
<evidence type="ECO:0000313" key="2">
    <source>
        <dbReference type="EMBL" id="KAK3292765.1"/>
    </source>
</evidence>
<comment type="caution">
    <text evidence="2">The sequence shown here is derived from an EMBL/GenBank/DDBJ whole genome shotgun (WGS) entry which is preliminary data.</text>
</comment>
<proteinExistence type="predicted"/>
<feature type="region of interest" description="Disordered" evidence="1">
    <location>
        <begin position="395"/>
        <end position="419"/>
    </location>
</feature>
<dbReference type="Proteomes" id="UP001278766">
    <property type="component" value="Unassembled WGS sequence"/>
</dbReference>
<reference evidence="2" key="1">
    <citation type="journal article" date="2023" name="Mol. Phylogenet. Evol.">
        <title>Genome-scale phylogeny and comparative genomics of the fungal order Sordariales.</title>
        <authorList>
            <person name="Hensen N."/>
            <person name="Bonometti L."/>
            <person name="Westerberg I."/>
            <person name="Brannstrom I.O."/>
            <person name="Guillou S."/>
            <person name="Cros-Aarteil S."/>
            <person name="Calhoun S."/>
            <person name="Haridas S."/>
            <person name="Kuo A."/>
            <person name="Mondo S."/>
            <person name="Pangilinan J."/>
            <person name="Riley R."/>
            <person name="LaButti K."/>
            <person name="Andreopoulos B."/>
            <person name="Lipzen A."/>
            <person name="Chen C."/>
            <person name="Yan M."/>
            <person name="Daum C."/>
            <person name="Ng V."/>
            <person name="Clum A."/>
            <person name="Steindorff A."/>
            <person name="Ohm R.A."/>
            <person name="Martin F."/>
            <person name="Silar P."/>
            <person name="Natvig D.O."/>
            <person name="Lalanne C."/>
            <person name="Gautier V."/>
            <person name="Ament-Velasquez S.L."/>
            <person name="Kruys A."/>
            <person name="Hutchinson M.I."/>
            <person name="Powell A.J."/>
            <person name="Barry K."/>
            <person name="Miller A.N."/>
            <person name="Grigoriev I.V."/>
            <person name="Debuchy R."/>
            <person name="Gladieux P."/>
            <person name="Hiltunen Thoren M."/>
            <person name="Johannesson H."/>
        </authorList>
    </citation>
    <scope>NUCLEOTIDE SEQUENCE</scope>
    <source>
        <strain evidence="2">CBS 168.71</strain>
    </source>
</reference>
<dbReference type="RefSeq" id="XP_062656279.1">
    <property type="nucleotide sequence ID" value="XM_062806135.1"/>
</dbReference>